<proteinExistence type="predicted"/>
<sequence length="245" mass="27035">MSHQYMILNLHIAPTTTLQPAHDAHLRYGVWRGTATKWEPTEQDNDHGHITFTDGQESDLDCAVDVKSKDQDSRIVFWDVASFDKAHPVIQKLSQLKPGYQAITDHTADGLGLDYYRSQLVKPQQGRILPYNKNGPDNDILDFLNPILNAAVEQKADMYLFGSKYDGNDGDGIHDIHMNQGDTGHFAKENGVYQDGGMIFNFKAGSGEVEGWQGVFLAFATQATQTDSKGNAMGPTFAQVLGTSS</sequence>
<dbReference type="Pfam" id="PF10042">
    <property type="entry name" value="DUF2278"/>
    <property type="match status" value="1"/>
</dbReference>
<protein>
    <recommendedName>
        <fullName evidence="3">DUF2278 family protein</fullName>
    </recommendedName>
</protein>
<evidence type="ECO:0008006" key="3">
    <source>
        <dbReference type="Google" id="ProtNLM"/>
    </source>
</evidence>
<keyword evidence="2" id="KW-1185">Reference proteome</keyword>
<organism evidence="1 2">
    <name type="scientific">Apiospora phragmitis</name>
    <dbReference type="NCBI Taxonomy" id="2905665"/>
    <lineage>
        <taxon>Eukaryota</taxon>
        <taxon>Fungi</taxon>
        <taxon>Dikarya</taxon>
        <taxon>Ascomycota</taxon>
        <taxon>Pezizomycotina</taxon>
        <taxon>Sordariomycetes</taxon>
        <taxon>Xylariomycetidae</taxon>
        <taxon>Amphisphaeriales</taxon>
        <taxon>Apiosporaceae</taxon>
        <taxon>Apiospora</taxon>
    </lineage>
</organism>
<comment type="caution">
    <text evidence="1">The sequence shown here is derived from an EMBL/GenBank/DDBJ whole genome shotgun (WGS) entry which is preliminary data.</text>
</comment>
<dbReference type="RefSeq" id="XP_066707941.1">
    <property type="nucleotide sequence ID" value="XM_066866265.1"/>
</dbReference>
<dbReference type="Proteomes" id="UP001480595">
    <property type="component" value="Unassembled WGS sequence"/>
</dbReference>
<dbReference type="InterPro" id="IPR019268">
    <property type="entry name" value="DUF2278"/>
</dbReference>
<evidence type="ECO:0000313" key="2">
    <source>
        <dbReference type="Proteomes" id="UP001480595"/>
    </source>
</evidence>
<name>A0ABR1SWH1_9PEZI</name>
<gene>
    <name evidence="1" type="ORF">PG994_014856</name>
</gene>
<reference evidence="1 2" key="1">
    <citation type="submission" date="2023-01" db="EMBL/GenBank/DDBJ databases">
        <title>Analysis of 21 Apiospora genomes using comparative genomics revels a genus with tremendous synthesis potential of carbohydrate active enzymes and secondary metabolites.</title>
        <authorList>
            <person name="Sorensen T."/>
        </authorList>
    </citation>
    <scope>NUCLEOTIDE SEQUENCE [LARGE SCALE GENOMIC DNA]</scope>
    <source>
        <strain evidence="1 2">CBS 135458</strain>
    </source>
</reference>
<dbReference type="GeneID" id="92099328"/>
<evidence type="ECO:0000313" key="1">
    <source>
        <dbReference type="EMBL" id="KAK8038089.1"/>
    </source>
</evidence>
<accession>A0ABR1SWH1</accession>
<dbReference type="EMBL" id="JAQQWL010000016">
    <property type="protein sequence ID" value="KAK8038089.1"/>
    <property type="molecule type" value="Genomic_DNA"/>
</dbReference>